<keyword evidence="2" id="KW-1185">Reference proteome</keyword>
<dbReference type="Proteomes" id="UP000054248">
    <property type="component" value="Unassembled WGS sequence"/>
</dbReference>
<proteinExistence type="predicted"/>
<accession>A0A0C3MF82</accession>
<organism evidence="1 2">
    <name type="scientific">Tulasnella calospora MUT 4182</name>
    <dbReference type="NCBI Taxonomy" id="1051891"/>
    <lineage>
        <taxon>Eukaryota</taxon>
        <taxon>Fungi</taxon>
        <taxon>Dikarya</taxon>
        <taxon>Basidiomycota</taxon>
        <taxon>Agaricomycotina</taxon>
        <taxon>Agaricomycetes</taxon>
        <taxon>Cantharellales</taxon>
        <taxon>Tulasnellaceae</taxon>
        <taxon>Tulasnella</taxon>
    </lineage>
</organism>
<evidence type="ECO:0000313" key="2">
    <source>
        <dbReference type="Proteomes" id="UP000054248"/>
    </source>
</evidence>
<evidence type="ECO:0000313" key="1">
    <source>
        <dbReference type="EMBL" id="KIO32382.1"/>
    </source>
</evidence>
<reference evidence="1 2" key="1">
    <citation type="submission" date="2014-04" db="EMBL/GenBank/DDBJ databases">
        <authorList>
            <consortium name="DOE Joint Genome Institute"/>
            <person name="Kuo A."/>
            <person name="Girlanda M."/>
            <person name="Perotto S."/>
            <person name="Kohler A."/>
            <person name="Nagy L.G."/>
            <person name="Floudas D."/>
            <person name="Copeland A."/>
            <person name="Barry K.W."/>
            <person name="Cichocki N."/>
            <person name="Veneault-Fourrey C."/>
            <person name="LaButti K."/>
            <person name="Lindquist E.A."/>
            <person name="Lipzen A."/>
            <person name="Lundell T."/>
            <person name="Morin E."/>
            <person name="Murat C."/>
            <person name="Sun H."/>
            <person name="Tunlid A."/>
            <person name="Henrissat B."/>
            <person name="Grigoriev I.V."/>
            <person name="Hibbett D.S."/>
            <person name="Martin F."/>
            <person name="Nordberg H.P."/>
            <person name="Cantor M.N."/>
            <person name="Hua S.X."/>
        </authorList>
    </citation>
    <scope>NUCLEOTIDE SEQUENCE [LARGE SCALE GENOMIC DNA]</scope>
    <source>
        <strain evidence="1 2">MUT 4182</strain>
    </source>
</reference>
<sequence>MGDQTFGPRYFHHVSQRVRCQAKTRRGLHFVRVPVLVEVAHLLARNAHGNAELGELWRWSPQLAEFQKDNPESLVRQQLIQHEIQDFELRQLALADEFEYVPLEVPLYFQCHTTTPSYPHTFLFSSQDIDGYPLRHWYISIYAVLMASSQPLVSPGRIISAPSNAAQDDVNQLIRLYRRHITAPSLPITTISIQESQQIKDFLAAAQRMPPIWNTTTRVQESPARLLARWPNKGAPWTRPFMKEMIFRREESLRRGQHRIYRPTRVNQL</sequence>
<name>A0A0C3MF82_9AGAM</name>
<dbReference type="EMBL" id="KN822955">
    <property type="protein sequence ID" value="KIO32382.1"/>
    <property type="molecule type" value="Genomic_DNA"/>
</dbReference>
<dbReference type="AlphaFoldDB" id="A0A0C3MF82"/>
<dbReference type="HOGENOM" id="CLU_1035083_0_0_1"/>
<gene>
    <name evidence="1" type="ORF">M407DRAFT_4557</name>
</gene>
<dbReference type="OrthoDB" id="3246652at2759"/>
<reference evidence="2" key="2">
    <citation type="submission" date="2015-01" db="EMBL/GenBank/DDBJ databases">
        <title>Evolutionary Origins and Diversification of the Mycorrhizal Mutualists.</title>
        <authorList>
            <consortium name="DOE Joint Genome Institute"/>
            <consortium name="Mycorrhizal Genomics Consortium"/>
            <person name="Kohler A."/>
            <person name="Kuo A."/>
            <person name="Nagy L.G."/>
            <person name="Floudas D."/>
            <person name="Copeland A."/>
            <person name="Barry K.W."/>
            <person name="Cichocki N."/>
            <person name="Veneault-Fourrey C."/>
            <person name="LaButti K."/>
            <person name="Lindquist E.A."/>
            <person name="Lipzen A."/>
            <person name="Lundell T."/>
            <person name="Morin E."/>
            <person name="Murat C."/>
            <person name="Riley R."/>
            <person name="Ohm R."/>
            <person name="Sun H."/>
            <person name="Tunlid A."/>
            <person name="Henrissat B."/>
            <person name="Grigoriev I.V."/>
            <person name="Hibbett D.S."/>
            <person name="Martin F."/>
        </authorList>
    </citation>
    <scope>NUCLEOTIDE SEQUENCE [LARGE SCALE GENOMIC DNA]</scope>
    <source>
        <strain evidence="2">MUT 4182</strain>
    </source>
</reference>
<protein>
    <submittedName>
        <fullName evidence="1">Uncharacterized protein</fullName>
    </submittedName>
</protein>